<comment type="caution">
    <text evidence="2">The sequence shown here is derived from an EMBL/GenBank/DDBJ whole genome shotgun (WGS) entry which is preliminary data.</text>
</comment>
<accession>A0A8S1YFK0</accession>
<dbReference type="AlphaFoldDB" id="A0A8S1YFK0"/>
<keyword evidence="1" id="KW-0472">Membrane</keyword>
<feature type="transmembrane region" description="Helical" evidence="1">
    <location>
        <begin position="37"/>
        <end position="60"/>
    </location>
</feature>
<proteinExistence type="predicted"/>
<protein>
    <recommendedName>
        <fullName evidence="4">Transmembrane protein</fullName>
    </recommendedName>
</protein>
<organism evidence="2 3">
    <name type="scientific">Paramecium pentaurelia</name>
    <dbReference type="NCBI Taxonomy" id="43138"/>
    <lineage>
        <taxon>Eukaryota</taxon>
        <taxon>Sar</taxon>
        <taxon>Alveolata</taxon>
        <taxon>Ciliophora</taxon>
        <taxon>Intramacronucleata</taxon>
        <taxon>Oligohymenophorea</taxon>
        <taxon>Peniculida</taxon>
        <taxon>Parameciidae</taxon>
        <taxon>Paramecium</taxon>
    </lineage>
</organism>
<evidence type="ECO:0000256" key="1">
    <source>
        <dbReference type="SAM" id="Phobius"/>
    </source>
</evidence>
<keyword evidence="3" id="KW-1185">Reference proteome</keyword>
<keyword evidence="1" id="KW-0812">Transmembrane</keyword>
<reference evidence="2" key="1">
    <citation type="submission" date="2021-01" db="EMBL/GenBank/DDBJ databases">
        <authorList>
            <consortium name="Genoscope - CEA"/>
            <person name="William W."/>
        </authorList>
    </citation>
    <scope>NUCLEOTIDE SEQUENCE</scope>
</reference>
<dbReference type="EMBL" id="CAJJDO010000175">
    <property type="protein sequence ID" value="CAD8213216.1"/>
    <property type="molecule type" value="Genomic_DNA"/>
</dbReference>
<evidence type="ECO:0000313" key="3">
    <source>
        <dbReference type="Proteomes" id="UP000689195"/>
    </source>
</evidence>
<gene>
    <name evidence="2" type="ORF">PPENT_87.1.T1750039</name>
</gene>
<evidence type="ECO:0000313" key="2">
    <source>
        <dbReference type="EMBL" id="CAD8213216.1"/>
    </source>
</evidence>
<feature type="transmembrane region" description="Helical" evidence="1">
    <location>
        <begin position="104"/>
        <end position="124"/>
    </location>
</feature>
<keyword evidence="1" id="KW-1133">Transmembrane helix</keyword>
<name>A0A8S1YFK0_9CILI</name>
<evidence type="ECO:0008006" key="4">
    <source>
        <dbReference type="Google" id="ProtNLM"/>
    </source>
</evidence>
<dbReference type="Proteomes" id="UP000689195">
    <property type="component" value="Unassembled WGS sequence"/>
</dbReference>
<sequence>MAEILVDEGLLRIFKIIIQFYGKVPLKYPASRSQRKAVILVQELSIKLVSFAILDTYYFLKTFRKGLKIISSNTKFPRFLQQSLTPKLQFLSFFCITNQKLKQFLFLIFLMMIDCFQQLFHLFIYY</sequence>